<dbReference type="RefSeq" id="WP_181836265.1">
    <property type="nucleotide sequence ID" value="NZ_JACERN010000033.1"/>
</dbReference>
<evidence type="ECO:0000313" key="2">
    <source>
        <dbReference type="EMBL" id="MBA4709188.1"/>
    </source>
</evidence>
<dbReference type="AlphaFoldDB" id="A0A838Y5R4"/>
<proteinExistence type="predicted"/>
<keyword evidence="3" id="KW-1185">Reference proteome</keyword>
<accession>A0A838Y5R4</accession>
<dbReference type="Proteomes" id="UP000545606">
    <property type="component" value="Unassembled WGS sequence"/>
</dbReference>
<feature type="region of interest" description="Disordered" evidence="1">
    <location>
        <begin position="80"/>
        <end position="127"/>
    </location>
</feature>
<reference evidence="2 3" key="1">
    <citation type="submission" date="2020-07" db="EMBL/GenBank/DDBJ databases">
        <title>Draft genome sequence of violacein-producing bacteria and related species.</title>
        <authorList>
            <person name="Wilson H.S."/>
            <person name="De Leon M.E."/>
        </authorList>
    </citation>
    <scope>NUCLEOTIDE SEQUENCE [LARGE SCALE GENOMIC DNA]</scope>
    <source>
        <strain evidence="2 3">HSC-21Su07</strain>
    </source>
</reference>
<name>A0A838Y5R4_9NEIS</name>
<sequence length="127" mass="14209">MLKKIPHKQEETRAISLGRYPLFAAMGVHRLARVLLWTPLNHPSLLLRKTIMKLIAWTVAGVLLAGPALANKLHQQSPTASEVKAWKEDQNKIKKQDAHKKQQHQKKSASGAKHQVKETVGGHGHNK</sequence>
<feature type="compositionally biased region" description="Basic and acidic residues" evidence="1">
    <location>
        <begin position="84"/>
        <end position="100"/>
    </location>
</feature>
<protein>
    <submittedName>
        <fullName evidence="2">Uncharacterized protein</fullName>
    </submittedName>
</protein>
<comment type="caution">
    <text evidence="2">The sequence shown here is derived from an EMBL/GenBank/DDBJ whole genome shotgun (WGS) entry which is preliminary data.</text>
</comment>
<organism evidence="2 3">
    <name type="scientific">Aquitalea aquatica</name>
    <dbReference type="NCBI Taxonomy" id="3044273"/>
    <lineage>
        <taxon>Bacteria</taxon>
        <taxon>Pseudomonadati</taxon>
        <taxon>Pseudomonadota</taxon>
        <taxon>Betaproteobacteria</taxon>
        <taxon>Neisseriales</taxon>
        <taxon>Chromobacteriaceae</taxon>
        <taxon>Aquitalea</taxon>
    </lineage>
</organism>
<evidence type="ECO:0000256" key="1">
    <source>
        <dbReference type="SAM" id="MobiDB-lite"/>
    </source>
</evidence>
<dbReference type="EMBL" id="JACERN010000033">
    <property type="protein sequence ID" value="MBA4709188.1"/>
    <property type="molecule type" value="Genomic_DNA"/>
</dbReference>
<evidence type="ECO:0000313" key="3">
    <source>
        <dbReference type="Proteomes" id="UP000545606"/>
    </source>
</evidence>
<gene>
    <name evidence="2" type="ORF">H2Z84_12465</name>
</gene>